<gene>
    <name evidence="2" type="ORF">SAMN05421835_10612</name>
</gene>
<proteinExistence type="predicted"/>
<dbReference type="STRING" id="115433.SAMN05421835_10612"/>
<dbReference type="InterPro" id="IPR043917">
    <property type="entry name" value="DUF5753"/>
</dbReference>
<dbReference type="Pfam" id="PF13560">
    <property type="entry name" value="HTH_31"/>
    <property type="match status" value="1"/>
</dbReference>
<dbReference type="OrthoDB" id="4285266at2"/>
<evidence type="ECO:0000313" key="2">
    <source>
        <dbReference type="EMBL" id="SFJ50266.1"/>
    </source>
</evidence>
<dbReference type="Proteomes" id="UP000199025">
    <property type="component" value="Unassembled WGS sequence"/>
</dbReference>
<sequence>MAPVDASGFEPGTGPTARRMILGTQLRRLREAAGVTRAQAAWEIRASESKISRMELGRVGCKERDVVDLLTMYGVHDPAEREWAVEMVKQANKPGWWRSFNDTLPNWFDNYIGLEEAATRIRTYELMFVPGLLQTESYARAVISRGNPDTADPGVEGRVAIRMRRQKLLTGPKPPRLWAVLDEAVLYRPVGGMAVLKEQLEHLLEVIKLPTISLQIVPFDMSGYAVESAFSLLQFAEPELPNIAYLEHLNGASYLEKPDELELYGRAFDRLTVDAETPDRSRQMLIKRIAEI</sequence>
<dbReference type="Pfam" id="PF19054">
    <property type="entry name" value="DUF5753"/>
    <property type="match status" value="1"/>
</dbReference>
<accession>A0A1I3RYD0</accession>
<dbReference type="RefSeq" id="WP_091506296.1">
    <property type="nucleotide sequence ID" value="NZ_CBDQZW010000037.1"/>
</dbReference>
<dbReference type="Gene3D" id="1.10.260.40">
    <property type="entry name" value="lambda repressor-like DNA-binding domains"/>
    <property type="match status" value="1"/>
</dbReference>
<reference evidence="2 3" key="1">
    <citation type="submission" date="2016-10" db="EMBL/GenBank/DDBJ databases">
        <authorList>
            <person name="de Groot N.N."/>
        </authorList>
    </citation>
    <scope>NUCLEOTIDE SEQUENCE [LARGE SCALE GENOMIC DNA]</scope>
    <source>
        <strain evidence="2 3">DSM 44468</strain>
    </source>
</reference>
<keyword evidence="3" id="KW-1185">Reference proteome</keyword>
<dbReference type="AlphaFoldDB" id="A0A1I3RYD0"/>
<dbReference type="CDD" id="cd00093">
    <property type="entry name" value="HTH_XRE"/>
    <property type="match status" value="1"/>
</dbReference>
<name>A0A1I3RYD0_9PSEU</name>
<evidence type="ECO:0000259" key="1">
    <source>
        <dbReference type="Pfam" id="PF19054"/>
    </source>
</evidence>
<dbReference type="EMBL" id="FORP01000006">
    <property type="protein sequence ID" value="SFJ50266.1"/>
    <property type="molecule type" value="Genomic_DNA"/>
</dbReference>
<organism evidence="2 3">
    <name type="scientific">Amycolatopsis sacchari</name>
    <dbReference type="NCBI Taxonomy" id="115433"/>
    <lineage>
        <taxon>Bacteria</taxon>
        <taxon>Bacillati</taxon>
        <taxon>Actinomycetota</taxon>
        <taxon>Actinomycetes</taxon>
        <taxon>Pseudonocardiales</taxon>
        <taxon>Pseudonocardiaceae</taxon>
        <taxon>Amycolatopsis</taxon>
    </lineage>
</organism>
<feature type="domain" description="DUF5753" evidence="1">
    <location>
        <begin position="109"/>
        <end position="285"/>
    </location>
</feature>
<dbReference type="GO" id="GO:0003677">
    <property type="term" value="F:DNA binding"/>
    <property type="evidence" value="ECO:0007669"/>
    <property type="project" value="InterPro"/>
</dbReference>
<dbReference type="SUPFAM" id="SSF47413">
    <property type="entry name" value="lambda repressor-like DNA-binding domains"/>
    <property type="match status" value="1"/>
</dbReference>
<dbReference type="InterPro" id="IPR010982">
    <property type="entry name" value="Lambda_DNA-bd_dom_sf"/>
</dbReference>
<protein>
    <submittedName>
        <fullName evidence="2">Helix-turn-helix domain-containing protein</fullName>
    </submittedName>
</protein>
<evidence type="ECO:0000313" key="3">
    <source>
        <dbReference type="Proteomes" id="UP000199025"/>
    </source>
</evidence>
<dbReference type="InterPro" id="IPR001387">
    <property type="entry name" value="Cro/C1-type_HTH"/>
</dbReference>